<evidence type="ECO:0000256" key="6">
    <source>
        <dbReference type="ARBA" id="ARBA00023136"/>
    </source>
</evidence>
<evidence type="ECO:0000256" key="7">
    <source>
        <dbReference type="RuleBase" id="RU363032"/>
    </source>
</evidence>
<dbReference type="InterPro" id="IPR051393">
    <property type="entry name" value="ABC_transporter_permease"/>
</dbReference>
<comment type="caution">
    <text evidence="9">The sequence shown here is derived from an EMBL/GenBank/DDBJ whole genome shotgun (WGS) entry which is preliminary data.</text>
</comment>
<feature type="transmembrane region" description="Helical" evidence="7">
    <location>
        <begin position="94"/>
        <end position="115"/>
    </location>
</feature>
<evidence type="ECO:0000313" key="10">
    <source>
        <dbReference type="Proteomes" id="UP001501599"/>
    </source>
</evidence>
<feature type="transmembrane region" description="Helical" evidence="7">
    <location>
        <begin position="176"/>
        <end position="203"/>
    </location>
</feature>
<dbReference type="InterPro" id="IPR035906">
    <property type="entry name" value="MetI-like_sf"/>
</dbReference>
<feature type="transmembrane region" description="Helical" evidence="7">
    <location>
        <begin position="252"/>
        <end position="272"/>
    </location>
</feature>
<comment type="subcellular location">
    <subcellularLocation>
        <location evidence="1 7">Cell membrane</location>
        <topology evidence="1 7">Multi-pass membrane protein</topology>
    </subcellularLocation>
</comment>
<keyword evidence="2 7" id="KW-0813">Transport</keyword>
<keyword evidence="6 7" id="KW-0472">Membrane</keyword>
<dbReference type="RefSeq" id="WP_344344261.1">
    <property type="nucleotide sequence ID" value="NZ_BAAAQT010000008.1"/>
</dbReference>
<comment type="similarity">
    <text evidence="7">Belongs to the binding-protein-dependent transport system permease family.</text>
</comment>
<sequence>MTQAVAHAEGVRPGRVRVRPGQRRARRREGLVGLGFLAPNLVLMIGFLFVPIVLAVQLSFQETRGFGDPEWVGAANYETMVQDPEFWRSLANTVLFTAVTVPIELAAGLSLAVLLNSVLPARGLLRTLIVLPMVISGVASAMIAVILFYESNGLVNKVLEAVGLGRIAWQSEGAPAMLSVMLVAVWLRLGFNMVIYLAGLQAISPELYEAARIDGATRWQQLRSITVPLLGSSTFFLLIMNVIASFQVFDVIFVMTGGGPSGATSVLVTYAYRNGFLIREQGYGAALGIVILLITLAFTFLQWRTNRSRDQVG</sequence>
<keyword evidence="3" id="KW-1003">Cell membrane</keyword>
<keyword evidence="4 7" id="KW-0812">Transmembrane</keyword>
<dbReference type="SUPFAM" id="SSF161098">
    <property type="entry name" value="MetI-like"/>
    <property type="match status" value="1"/>
</dbReference>
<accession>A0ABN3AVU6</accession>
<evidence type="ECO:0000256" key="5">
    <source>
        <dbReference type="ARBA" id="ARBA00022989"/>
    </source>
</evidence>
<evidence type="ECO:0000259" key="8">
    <source>
        <dbReference type="PROSITE" id="PS50928"/>
    </source>
</evidence>
<evidence type="ECO:0000313" key="9">
    <source>
        <dbReference type="EMBL" id="GAA2175486.1"/>
    </source>
</evidence>
<feature type="transmembrane region" description="Helical" evidence="7">
    <location>
        <begin position="224"/>
        <end position="246"/>
    </location>
</feature>
<feature type="transmembrane region" description="Helical" evidence="7">
    <location>
        <begin position="127"/>
        <end position="149"/>
    </location>
</feature>
<evidence type="ECO:0000256" key="3">
    <source>
        <dbReference type="ARBA" id="ARBA00022475"/>
    </source>
</evidence>
<dbReference type="PANTHER" id="PTHR30193:SF41">
    <property type="entry name" value="DIACETYLCHITOBIOSE UPTAKE SYSTEM PERMEASE PROTEIN NGCF"/>
    <property type="match status" value="1"/>
</dbReference>
<evidence type="ECO:0000256" key="1">
    <source>
        <dbReference type="ARBA" id="ARBA00004651"/>
    </source>
</evidence>
<dbReference type="Gene3D" id="1.10.3720.10">
    <property type="entry name" value="MetI-like"/>
    <property type="match status" value="1"/>
</dbReference>
<dbReference type="Proteomes" id="UP001501599">
    <property type="component" value="Unassembled WGS sequence"/>
</dbReference>
<reference evidence="9 10" key="1">
    <citation type="journal article" date="2019" name="Int. J. Syst. Evol. Microbiol.">
        <title>The Global Catalogue of Microorganisms (GCM) 10K type strain sequencing project: providing services to taxonomists for standard genome sequencing and annotation.</title>
        <authorList>
            <consortium name="The Broad Institute Genomics Platform"/>
            <consortium name="The Broad Institute Genome Sequencing Center for Infectious Disease"/>
            <person name="Wu L."/>
            <person name="Ma J."/>
        </authorList>
    </citation>
    <scope>NUCLEOTIDE SEQUENCE [LARGE SCALE GENOMIC DNA]</scope>
    <source>
        <strain evidence="9 10">JCM 16026</strain>
    </source>
</reference>
<protein>
    <submittedName>
        <fullName evidence="9">Sugar ABC transporter permease</fullName>
    </submittedName>
</protein>
<dbReference type="InterPro" id="IPR000515">
    <property type="entry name" value="MetI-like"/>
</dbReference>
<proteinExistence type="inferred from homology"/>
<keyword evidence="10" id="KW-1185">Reference proteome</keyword>
<organism evidence="9 10">
    <name type="scientific">Agrococcus versicolor</name>
    <dbReference type="NCBI Taxonomy" id="501482"/>
    <lineage>
        <taxon>Bacteria</taxon>
        <taxon>Bacillati</taxon>
        <taxon>Actinomycetota</taxon>
        <taxon>Actinomycetes</taxon>
        <taxon>Micrococcales</taxon>
        <taxon>Microbacteriaceae</taxon>
        <taxon>Agrococcus</taxon>
    </lineage>
</organism>
<keyword evidence="5 7" id="KW-1133">Transmembrane helix</keyword>
<gene>
    <name evidence="9" type="ORF">GCM10009846_25580</name>
</gene>
<dbReference type="EMBL" id="BAAAQT010000008">
    <property type="protein sequence ID" value="GAA2175486.1"/>
    <property type="molecule type" value="Genomic_DNA"/>
</dbReference>
<dbReference type="CDD" id="cd06261">
    <property type="entry name" value="TM_PBP2"/>
    <property type="match status" value="1"/>
</dbReference>
<feature type="domain" description="ABC transmembrane type-1" evidence="8">
    <location>
        <begin position="90"/>
        <end position="302"/>
    </location>
</feature>
<feature type="transmembrane region" description="Helical" evidence="7">
    <location>
        <begin position="284"/>
        <end position="303"/>
    </location>
</feature>
<dbReference type="PROSITE" id="PS50928">
    <property type="entry name" value="ABC_TM1"/>
    <property type="match status" value="1"/>
</dbReference>
<dbReference type="Pfam" id="PF00528">
    <property type="entry name" value="BPD_transp_1"/>
    <property type="match status" value="1"/>
</dbReference>
<feature type="transmembrane region" description="Helical" evidence="7">
    <location>
        <begin position="31"/>
        <end position="56"/>
    </location>
</feature>
<dbReference type="PANTHER" id="PTHR30193">
    <property type="entry name" value="ABC TRANSPORTER PERMEASE PROTEIN"/>
    <property type="match status" value="1"/>
</dbReference>
<evidence type="ECO:0000256" key="4">
    <source>
        <dbReference type="ARBA" id="ARBA00022692"/>
    </source>
</evidence>
<evidence type="ECO:0000256" key="2">
    <source>
        <dbReference type="ARBA" id="ARBA00022448"/>
    </source>
</evidence>
<name>A0ABN3AVU6_9MICO</name>